<dbReference type="HOGENOM" id="CLU_2863382_0_0_5"/>
<protein>
    <submittedName>
        <fullName evidence="2">Periplasmic binding protein</fullName>
    </submittedName>
</protein>
<evidence type="ECO:0000313" key="3">
    <source>
        <dbReference type="Proteomes" id="UP000004386"/>
    </source>
</evidence>
<accession>C4WN79</accession>
<feature type="chain" id="PRO_5002945214" evidence="1">
    <location>
        <begin position="28"/>
        <end position="64"/>
    </location>
</feature>
<name>C4WN79_9HYPH</name>
<gene>
    <name evidence="2" type="ORF">OINT_2001020</name>
</gene>
<dbReference type="Proteomes" id="UP000004386">
    <property type="component" value="Unassembled WGS sequence"/>
</dbReference>
<sequence length="64" mass="6609">MKIPGNMPFRAALCAVAFLAAGPAAQAAETQYPLTLKNCGRDVTFKQAPSRAVAVGQSSAENSL</sequence>
<reference evidence="2 3" key="1">
    <citation type="submission" date="2009-05" db="EMBL/GenBank/DDBJ databases">
        <authorList>
            <person name="Setubal J.C."/>
            <person name="Boyle S."/>
            <person name="Crasta O.R."/>
            <person name="Gillespie J.J."/>
            <person name="Kenyon R.W."/>
            <person name="Lu J."/>
            <person name="Mane S."/>
            <person name="Nagrani S."/>
            <person name="Shallom J.M."/>
            <person name="Shallom S."/>
            <person name="Shukla M."/>
            <person name="Snyder E.E."/>
            <person name="Sobral B.W."/>
            <person name="Wattam A.R."/>
            <person name="Will R."/>
            <person name="Williams K."/>
            <person name="Yoo H."/>
            <person name="Munk C."/>
            <person name="Tapia R."/>
            <person name="Green L."/>
            <person name="Rogers Y."/>
            <person name="Detter J.C."/>
            <person name="Bruce D."/>
            <person name="Brettin T.S."/>
            <person name="Tsolis R."/>
        </authorList>
    </citation>
    <scope>NUCLEOTIDE SEQUENCE [LARGE SCALE GENOMIC DNA]</scope>
    <source>
        <strain evidence="2 3">LMG 3301</strain>
    </source>
</reference>
<dbReference type="AlphaFoldDB" id="C4WN79"/>
<keyword evidence="1" id="KW-0732">Signal</keyword>
<organism evidence="2 3">
    <name type="scientific">Brucella intermedia LMG 3301</name>
    <dbReference type="NCBI Taxonomy" id="641118"/>
    <lineage>
        <taxon>Bacteria</taxon>
        <taxon>Pseudomonadati</taxon>
        <taxon>Pseudomonadota</taxon>
        <taxon>Alphaproteobacteria</taxon>
        <taxon>Hyphomicrobiales</taxon>
        <taxon>Brucellaceae</taxon>
        <taxon>Brucella/Ochrobactrum group</taxon>
        <taxon>Brucella</taxon>
    </lineage>
</organism>
<evidence type="ECO:0000256" key="1">
    <source>
        <dbReference type="SAM" id="SignalP"/>
    </source>
</evidence>
<dbReference type="Gene3D" id="3.40.50.1980">
    <property type="entry name" value="Nitrogenase molybdenum iron protein domain"/>
    <property type="match status" value="1"/>
</dbReference>
<comment type="caution">
    <text evidence="2">The sequence shown here is derived from an EMBL/GenBank/DDBJ whole genome shotgun (WGS) entry which is preliminary data.</text>
</comment>
<feature type="signal peptide" evidence="1">
    <location>
        <begin position="1"/>
        <end position="27"/>
    </location>
</feature>
<proteinExistence type="predicted"/>
<evidence type="ECO:0000313" key="2">
    <source>
        <dbReference type="EMBL" id="EEQ93834.1"/>
    </source>
</evidence>
<dbReference type="EMBL" id="ACQA01000002">
    <property type="protein sequence ID" value="EEQ93834.1"/>
    <property type="molecule type" value="Genomic_DNA"/>
</dbReference>